<dbReference type="GO" id="GO:0003677">
    <property type="term" value="F:DNA binding"/>
    <property type="evidence" value="ECO:0007669"/>
    <property type="project" value="UniProtKB-KW"/>
</dbReference>
<dbReference type="AlphaFoldDB" id="A0A1H8QXT3"/>
<gene>
    <name evidence="5" type="ORF">SAMN04488052_101841</name>
</gene>
<dbReference type="GO" id="GO:0003700">
    <property type="term" value="F:DNA-binding transcription factor activity"/>
    <property type="evidence" value="ECO:0007669"/>
    <property type="project" value="InterPro"/>
</dbReference>
<dbReference type="InterPro" id="IPR036388">
    <property type="entry name" value="WH-like_DNA-bd_sf"/>
</dbReference>
<dbReference type="SMART" id="SM00418">
    <property type="entry name" value="HTH_ARSR"/>
    <property type="match status" value="1"/>
</dbReference>
<evidence type="ECO:0000256" key="2">
    <source>
        <dbReference type="ARBA" id="ARBA00023125"/>
    </source>
</evidence>
<dbReference type="Gene3D" id="1.10.10.10">
    <property type="entry name" value="Winged helix-like DNA-binding domain superfamily/Winged helix DNA-binding domain"/>
    <property type="match status" value="1"/>
</dbReference>
<evidence type="ECO:0000313" key="5">
    <source>
        <dbReference type="EMBL" id="SEO58688.1"/>
    </source>
</evidence>
<reference evidence="5 6" key="1">
    <citation type="submission" date="2016-10" db="EMBL/GenBank/DDBJ databases">
        <authorList>
            <person name="de Groot N.N."/>
        </authorList>
    </citation>
    <scope>NUCLEOTIDE SEQUENCE [LARGE SCALE GENOMIC DNA]</scope>
    <source>
        <strain evidence="5 6">CGMCC 1.6291</strain>
    </source>
</reference>
<dbReference type="InterPro" id="IPR051011">
    <property type="entry name" value="Metal_resp_trans_reg"/>
</dbReference>
<keyword evidence="2 5" id="KW-0238">DNA-binding</keyword>
<dbReference type="PROSITE" id="PS50987">
    <property type="entry name" value="HTH_ARSR_2"/>
    <property type="match status" value="1"/>
</dbReference>
<dbReference type="InterPro" id="IPR011991">
    <property type="entry name" value="ArsR-like_HTH"/>
</dbReference>
<evidence type="ECO:0000256" key="1">
    <source>
        <dbReference type="ARBA" id="ARBA00023015"/>
    </source>
</evidence>
<name>A0A1H8QXT3_9GAMM</name>
<evidence type="ECO:0000313" key="6">
    <source>
        <dbReference type="Proteomes" id="UP000199657"/>
    </source>
</evidence>
<feature type="domain" description="HTH arsR-type" evidence="4">
    <location>
        <begin position="4"/>
        <end position="98"/>
    </location>
</feature>
<dbReference type="CDD" id="cd00090">
    <property type="entry name" value="HTH_ARSR"/>
    <property type="match status" value="1"/>
</dbReference>
<dbReference type="Pfam" id="PF01022">
    <property type="entry name" value="HTH_5"/>
    <property type="match status" value="1"/>
</dbReference>
<protein>
    <submittedName>
        <fullName evidence="5">DNA-binding transcriptional regulator, ArsR family</fullName>
    </submittedName>
</protein>
<dbReference type="PANTHER" id="PTHR43132">
    <property type="entry name" value="ARSENICAL RESISTANCE OPERON REPRESSOR ARSR-RELATED"/>
    <property type="match status" value="1"/>
</dbReference>
<dbReference type="NCBIfam" id="NF033788">
    <property type="entry name" value="HTH_metalloreg"/>
    <property type="match status" value="1"/>
</dbReference>
<dbReference type="STRING" id="406100.SAMN04488052_101841"/>
<proteinExistence type="predicted"/>
<dbReference type="InterPro" id="IPR036390">
    <property type="entry name" value="WH_DNA-bd_sf"/>
</dbReference>
<keyword evidence="3" id="KW-0804">Transcription</keyword>
<accession>A0A1H8QXT3</accession>
<dbReference type="PANTHER" id="PTHR43132:SF6">
    <property type="entry name" value="HTH-TYPE TRANSCRIPTIONAL REPRESSOR CZRA"/>
    <property type="match status" value="1"/>
</dbReference>
<dbReference type="OrthoDB" id="9793058at2"/>
<dbReference type="PRINTS" id="PR00778">
    <property type="entry name" value="HTHARSR"/>
</dbReference>
<keyword evidence="6" id="KW-1185">Reference proteome</keyword>
<dbReference type="EMBL" id="FOEG01000001">
    <property type="protein sequence ID" value="SEO58688.1"/>
    <property type="molecule type" value="Genomic_DNA"/>
</dbReference>
<keyword evidence="1" id="KW-0805">Transcription regulation</keyword>
<organism evidence="5 6">
    <name type="scientific">Aquisalimonas asiatica</name>
    <dbReference type="NCBI Taxonomy" id="406100"/>
    <lineage>
        <taxon>Bacteria</taxon>
        <taxon>Pseudomonadati</taxon>
        <taxon>Pseudomonadota</taxon>
        <taxon>Gammaproteobacteria</taxon>
        <taxon>Chromatiales</taxon>
        <taxon>Ectothiorhodospiraceae</taxon>
        <taxon>Aquisalimonas</taxon>
    </lineage>
</organism>
<sequence length="102" mass="11497">MSDLTDDQLTELGEMFRMLGDPTRLGIVLACMDEPVSVGHMASRLDASQSLISHHLRLLRATRLVRGTRQGRSVLYQVSDEHVRTMLQNMVEHIHEDTGEPS</sequence>
<dbReference type="InterPro" id="IPR001845">
    <property type="entry name" value="HTH_ArsR_DNA-bd_dom"/>
</dbReference>
<evidence type="ECO:0000259" key="4">
    <source>
        <dbReference type="PROSITE" id="PS50987"/>
    </source>
</evidence>
<dbReference type="Proteomes" id="UP000199657">
    <property type="component" value="Unassembled WGS sequence"/>
</dbReference>
<evidence type="ECO:0000256" key="3">
    <source>
        <dbReference type="ARBA" id="ARBA00023163"/>
    </source>
</evidence>
<dbReference type="SUPFAM" id="SSF46785">
    <property type="entry name" value="Winged helix' DNA-binding domain"/>
    <property type="match status" value="1"/>
</dbReference>
<dbReference type="RefSeq" id="WP_091640160.1">
    <property type="nucleotide sequence ID" value="NZ_FOEG01000001.1"/>
</dbReference>